<sequence length="129" mass="14305">MTTEVITSLFLLLGAFLMLLSGIGIIRMPDLLTRMHATSKAGALGIGMMTCGFVVYYSDDISLVVRALAMIVFVLVTAPVAAHVLARAGYFVGIKLWEGTVKDVIKERYDLKTHHLRSSPRKQEDEEEY</sequence>
<dbReference type="NCBIfam" id="TIGR01300">
    <property type="entry name" value="CPA3_mnhG_phaG"/>
    <property type="match status" value="1"/>
</dbReference>
<name>A0ABW3KKE3_9GAMM</name>
<dbReference type="Proteomes" id="UP001597048">
    <property type="component" value="Unassembled WGS sequence"/>
</dbReference>
<evidence type="ECO:0000256" key="1">
    <source>
        <dbReference type="SAM" id="Phobius"/>
    </source>
</evidence>
<reference evidence="3" key="1">
    <citation type="journal article" date="2019" name="Int. J. Syst. Evol. Microbiol.">
        <title>The Global Catalogue of Microorganisms (GCM) 10K type strain sequencing project: providing services to taxonomists for standard genome sequencing and annotation.</title>
        <authorList>
            <consortium name="The Broad Institute Genomics Platform"/>
            <consortium name="The Broad Institute Genome Sequencing Center for Infectious Disease"/>
            <person name="Wu L."/>
            <person name="Ma J."/>
        </authorList>
    </citation>
    <scope>NUCLEOTIDE SEQUENCE [LARGE SCALE GENOMIC DNA]</scope>
    <source>
        <strain evidence="3">CCUG 60525</strain>
    </source>
</reference>
<dbReference type="PANTHER" id="PTHR34703:SF1">
    <property type="entry name" value="ANTIPORTER SUBUNIT MNHG2-RELATED"/>
    <property type="match status" value="1"/>
</dbReference>
<organism evidence="2 3">
    <name type="scientific">Oceanisphaera ostreae</name>
    <dbReference type="NCBI Taxonomy" id="914151"/>
    <lineage>
        <taxon>Bacteria</taxon>
        <taxon>Pseudomonadati</taxon>
        <taxon>Pseudomonadota</taxon>
        <taxon>Gammaproteobacteria</taxon>
        <taxon>Aeromonadales</taxon>
        <taxon>Aeromonadaceae</taxon>
        <taxon>Oceanisphaera</taxon>
    </lineage>
</organism>
<dbReference type="PANTHER" id="PTHR34703">
    <property type="entry name" value="ANTIPORTER SUBUNIT MNHG2-RELATED"/>
    <property type="match status" value="1"/>
</dbReference>
<dbReference type="RefSeq" id="WP_379558519.1">
    <property type="nucleotide sequence ID" value="NZ_JBHTJS010000036.1"/>
</dbReference>
<keyword evidence="1" id="KW-1133">Transmembrane helix</keyword>
<comment type="caution">
    <text evidence="2">The sequence shown here is derived from an EMBL/GenBank/DDBJ whole genome shotgun (WGS) entry which is preliminary data.</text>
</comment>
<evidence type="ECO:0000313" key="3">
    <source>
        <dbReference type="Proteomes" id="UP001597048"/>
    </source>
</evidence>
<keyword evidence="1" id="KW-0472">Membrane</keyword>
<keyword evidence="1" id="KW-0812">Transmembrane</keyword>
<evidence type="ECO:0000313" key="2">
    <source>
        <dbReference type="EMBL" id="MFD1008541.1"/>
    </source>
</evidence>
<dbReference type="NCBIfam" id="NF009314">
    <property type="entry name" value="PRK12674.1-2"/>
    <property type="match status" value="1"/>
</dbReference>
<dbReference type="Pfam" id="PF03334">
    <property type="entry name" value="PhaG_MnhG_YufB"/>
    <property type="match status" value="1"/>
</dbReference>
<accession>A0ABW3KKE3</accession>
<feature type="transmembrane region" description="Helical" evidence="1">
    <location>
        <begin position="63"/>
        <end position="86"/>
    </location>
</feature>
<dbReference type="EMBL" id="JBHTJS010000036">
    <property type="protein sequence ID" value="MFD1008541.1"/>
    <property type="molecule type" value="Genomic_DNA"/>
</dbReference>
<dbReference type="InterPro" id="IPR005133">
    <property type="entry name" value="PhaG_MnhG_YufB"/>
</dbReference>
<feature type="transmembrane region" description="Helical" evidence="1">
    <location>
        <begin position="6"/>
        <end position="26"/>
    </location>
</feature>
<protein>
    <submittedName>
        <fullName evidence="2">Monovalent cation/H(+) antiporter subunit G</fullName>
    </submittedName>
</protein>
<gene>
    <name evidence="2" type="primary">mnhG</name>
    <name evidence="2" type="ORF">ACFQ1C_10290</name>
</gene>
<feature type="transmembrane region" description="Helical" evidence="1">
    <location>
        <begin position="38"/>
        <end position="57"/>
    </location>
</feature>
<keyword evidence="3" id="KW-1185">Reference proteome</keyword>
<proteinExistence type="predicted"/>